<reference evidence="1" key="1">
    <citation type="submission" date="2022-12" db="EMBL/GenBank/DDBJ databases">
        <title>Paraconexibacter alkalitolerans sp. nov. and Baekduia alba sp. nov., isolated from soil and emended description of the genera Paraconexibacter (Chun et al., 2020) and Baekduia (An et al., 2020).</title>
        <authorList>
            <person name="Vieira S."/>
            <person name="Huber K.J."/>
            <person name="Geppert A."/>
            <person name="Wolf J."/>
            <person name="Neumann-Schaal M."/>
            <person name="Muesken M."/>
            <person name="Overmann J."/>
        </authorList>
    </citation>
    <scope>NUCLEOTIDE SEQUENCE</scope>
    <source>
        <strain evidence="1">AEG42_29</strain>
    </source>
</reference>
<protein>
    <submittedName>
        <fullName evidence="1">Uncharacterized protein</fullName>
    </submittedName>
</protein>
<sequence>MAFLRRLLTGSGRLPDDLRTALEAEGIVLLLEELPGSTTYRNYRAPGKRSNWKKQGTSGAIAVTGRRVVAWTSFNGREVDVPRDGPLPDGLEVVREDDAVCFTYDAAAFHADRSGTVEVRLRTDEAGQVVALATAGR</sequence>
<name>A0AAU7AV62_9ACTN</name>
<dbReference type="RefSeq" id="WP_354702012.1">
    <property type="nucleotide sequence ID" value="NZ_CP114014.1"/>
</dbReference>
<evidence type="ECO:0000313" key="1">
    <source>
        <dbReference type="EMBL" id="XAY05505.1"/>
    </source>
</evidence>
<dbReference type="KEGG" id="parq:DSM112329_02358"/>
<proteinExistence type="predicted"/>
<dbReference type="AlphaFoldDB" id="A0AAU7AV62"/>
<accession>A0AAU7AV62</accession>
<gene>
    <name evidence="1" type="ORF">DSM112329_02358</name>
</gene>
<organism evidence="1">
    <name type="scientific">Paraconexibacter sp. AEG42_29</name>
    <dbReference type="NCBI Taxonomy" id="2997339"/>
    <lineage>
        <taxon>Bacteria</taxon>
        <taxon>Bacillati</taxon>
        <taxon>Actinomycetota</taxon>
        <taxon>Thermoleophilia</taxon>
        <taxon>Solirubrobacterales</taxon>
        <taxon>Paraconexibacteraceae</taxon>
        <taxon>Paraconexibacter</taxon>
    </lineage>
</organism>
<dbReference type="EMBL" id="CP114014">
    <property type="protein sequence ID" value="XAY05505.1"/>
    <property type="molecule type" value="Genomic_DNA"/>
</dbReference>